<evidence type="ECO:0000256" key="2">
    <source>
        <dbReference type="SAM" id="Phobius"/>
    </source>
</evidence>
<dbReference type="EMBL" id="CP003255">
    <property type="protein sequence ID" value="AGA56815.1"/>
    <property type="molecule type" value="Genomic_DNA"/>
</dbReference>
<name>L0ECA6_THECK</name>
<dbReference type="HOGENOM" id="CLU_373755_0_0_9"/>
<gene>
    <name evidence="3" type="ordered locus">Theco_0605</name>
</gene>
<reference evidence="4" key="1">
    <citation type="submission" date="2012-01" db="EMBL/GenBank/DDBJ databases">
        <title>Complete sequence of chromosome of Thermobacillus composti KWC4.</title>
        <authorList>
            <person name="Lucas S."/>
            <person name="Han J."/>
            <person name="Lapidus A."/>
            <person name="Cheng J.-F."/>
            <person name="Goodwin L."/>
            <person name="Pitluck S."/>
            <person name="Peters L."/>
            <person name="Ovchinnikova G."/>
            <person name="Teshima H."/>
            <person name="Detter J.C."/>
            <person name="Han C."/>
            <person name="Tapia R."/>
            <person name="Land M."/>
            <person name="Hauser L."/>
            <person name="Kyrpides N."/>
            <person name="Ivanova N."/>
            <person name="Pagani I."/>
            <person name="Anderson I."/>
            <person name="Woyke T."/>
        </authorList>
    </citation>
    <scope>NUCLEOTIDE SEQUENCE [LARGE SCALE GENOMIC DNA]</scope>
    <source>
        <strain evidence="4">DSM 18247 / JCM 13945 / KWC4</strain>
    </source>
</reference>
<protein>
    <submittedName>
        <fullName evidence="3">Uncharacterized protein</fullName>
    </submittedName>
</protein>
<feature type="transmembrane region" description="Helical" evidence="2">
    <location>
        <begin position="21"/>
        <end position="41"/>
    </location>
</feature>
<dbReference type="Proteomes" id="UP000010795">
    <property type="component" value="Chromosome"/>
</dbReference>
<evidence type="ECO:0000256" key="1">
    <source>
        <dbReference type="SAM" id="Coils"/>
    </source>
</evidence>
<keyword evidence="4" id="KW-1185">Reference proteome</keyword>
<dbReference type="eggNOG" id="ENOG502ZBI7">
    <property type="taxonomic scope" value="Bacteria"/>
</dbReference>
<dbReference type="RefSeq" id="WP_015253579.1">
    <property type="nucleotide sequence ID" value="NC_019897.1"/>
</dbReference>
<proteinExistence type="predicted"/>
<evidence type="ECO:0000313" key="3">
    <source>
        <dbReference type="EMBL" id="AGA56815.1"/>
    </source>
</evidence>
<evidence type="ECO:0000313" key="4">
    <source>
        <dbReference type="Proteomes" id="UP000010795"/>
    </source>
</evidence>
<keyword evidence="2" id="KW-0472">Membrane</keyword>
<keyword evidence="2" id="KW-1133">Transmembrane helix</keyword>
<dbReference type="AlphaFoldDB" id="L0ECA6"/>
<accession>L0ECA6</accession>
<feature type="coiled-coil region" evidence="1">
    <location>
        <begin position="458"/>
        <end position="485"/>
    </location>
</feature>
<dbReference type="OrthoDB" id="2385264at2"/>
<dbReference type="STRING" id="717605.Theco_0605"/>
<keyword evidence="2" id="KW-0812">Transmembrane</keyword>
<keyword evidence="1" id="KW-0175">Coiled coil</keyword>
<sequence>MKRRRFKGAALWNSRDGSVNVFLIGITAALFLCMAVLIDFARIAAFERLAESAVYSGVRSALSAYDGTLYERYGLFARGGTDSGEIFNRVVTAAMKPENTDRGLKLLRTDMTSGEVSPGDTLGLHAVLERQILEEMKYKAPIDFTLELAERFQVISPGLKEAAHAADTMKRLQELFDSRQRHLEEALRNQKEAAAAAASSGMAALIPYPSGSGGGNTAAAAASGYGNYVAWVRAEAERRAREAEWQRQTEELLRQWQAACGGGASGTDNGCASPPVIPPPDLGPSYAAEIAAYERSARETAAGLMQAARTAADKHARAIAAARQAVDAAAADNERMADMLRTAGQSGAGNPAAAEDGTGQAAGEIRSILEDASRLVLDAGWFEDYRRELAVQDAAAAGLQPQAGLFESAAAQALASPDTRNASALEAAVDKLFRGYQAYASQYSGADGAGSGNVIAARAQAIAELNAADNQRQEFERQSETKRGEAAKLLLQIAQLPYDEQAAKEFERVRKRYEASLALNEASSSPSGGSNAGLNDESGEYAKNAAGEAAGLFGLLESVSADLRDELYLNEYAASRFEHFRPQNLSGLVSQTSSGTGGSTGGTNGGNAGDLLLSVSNQEVEYILYGIHRPAGNIAAAYGEIFAVRTAIRLMEGLVECRKFGHPLVVFAAAVAYSLEHALMDMTELIHTGKTKLSKWLKIDITYRDYLRLFLLIHGGKAEKLARVAALIEHRTGYRLSGMPTSLTGRADVSVNLWFLPGVMKMLASGGILQGKVVGGRYESTVAAGSSY</sequence>
<organism evidence="3 4">
    <name type="scientific">Thermobacillus composti (strain DSM 18247 / JCM 13945 / KWC4)</name>
    <dbReference type="NCBI Taxonomy" id="717605"/>
    <lineage>
        <taxon>Bacteria</taxon>
        <taxon>Bacillati</taxon>
        <taxon>Bacillota</taxon>
        <taxon>Bacilli</taxon>
        <taxon>Bacillales</taxon>
        <taxon>Paenibacillaceae</taxon>
        <taxon>Thermobacillus</taxon>
    </lineage>
</organism>
<dbReference type="KEGG" id="tco:Theco_0605"/>